<comment type="similarity">
    <text evidence="1">Belongs to the CdaR family.</text>
</comment>
<comment type="caution">
    <text evidence="4">The sequence shown here is derived from an EMBL/GenBank/DDBJ whole genome shotgun (WGS) entry which is preliminary data.</text>
</comment>
<name>A0A7J5BTZ8_9MICO</name>
<dbReference type="EMBL" id="WBJZ01000008">
    <property type="protein sequence ID" value="KAB1657767.1"/>
    <property type="molecule type" value="Genomic_DNA"/>
</dbReference>
<proteinExistence type="inferred from homology"/>
<feature type="domain" description="PucR C-terminal helix-turn-helix" evidence="2">
    <location>
        <begin position="339"/>
        <end position="396"/>
    </location>
</feature>
<dbReference type="RefSeq" id="WP_158040249.1">
    <property type="nucleotide sequence ID" value="NZ_JACCFV010000001.1"/>
</dbReference>
<dbReference type="Pfam" id="PF17853">
    <property type="entry name" value="GGDEF_2"/>
    <property type="match status" value="1"/>
</dbReference>
<dbReference type="Gene3D" id="1.10.10.2840">
    <property type="entry name" value="PucR C-terminal helix-turn-helix domain"/>
    <property type="match status" value="1"/>
</dbReference>
<evidence type="ECO:0000259" key="3">
    <source>
        <dbReference type="Pfam" id="PF17853"/>
    </source>
</evidence>
<dbReference type="InterPro" id="IPR041522">
    <property type="entry name" value="CdaR_GGDEF"/>
</dbReference>
<dbReference type="PANTHER" id="PTHR33744:SF7">
    <property type="entry name" value="PUCR FAMILY TRANSCRIPTIONAL REGULATOR"/>
    <property type="match status" value="1"/>
</dbReference>
<dbReference type="InterPro" id="IPR042070">
    <property type="entry name" value="PucR_C-HTH_sf"/>
</dbReference>
<dbReference type="OrthoDB" id="3190266at2"/>
<evidence type="ECO:0000313" key="5">
    <source>
        <dbReference type="Proteomes" id="UP000467240"/>
    </source>
</evidence>
<reference evidence="4 5" key="1">
    <citation type="submission" date="2019-09" db="EMBL/GenBank/DDBJ databases">
        <title>Phylogeny of genus Pseudoclavibacter and closely related genus.</title>
        <authorList>
            <person name="Li Y."/>
        </authorList>
    </citation>
    <scope>NUCLEOTIDE SEQUENCE [LARGE SCALE GENOMIC DNA]</scope>
    <source>
        <strain evidence="4 5">DSM 23821</strain>
    </source>
</reference>
<dbReference type="Proteomes" id="UP000467240">
    <property type="component" value="Unassembled WGS sequence"/>
</dbReference>
<dbReference type="PANTHER" id="PTHR33744">
    <property type="entry name" value="CARBOHYDRATE DIACID REGULATOR"/>
    <property type="match status" value="1"/>
</dbReference>
<accession>A0A7J5BTZ8</accession>
<dbReference type="InterPro" id="IPR025736">
    <property type="entry name" value="PucR_C-HTH_dom"/>
</dbReference>
<sequence>MTVEHGRTSGRDATGRDAAPAALDVTRRLLDAMTAPEPLGRIVAELATLVEGSAILYDGDGESTASSGPAAAHLIWDEIVRTGADDAELQVGRWFVRVKRVRAIDDGWWLALASKDVDLAWSSDTVVDAAERVLAALGGVSRSLEEQHRRETERLLSTIEDGVPASREHRSWQRLVLHGFDAFTPVMAVVASVPVDSTGTIGGEARLSRIIDASHGQGIPRLVARRRMGYDSPTVVALVPAAQISERWLRQIGKQLDVGVSAPFGRLGDAPRAFRDAETALEIAATRGRAARGIDAEVAPVTIRFDRMTFATWLLAHADGTGARGLRRKLLDPIDEADLHETLVTYLACDQHVGETAAALFVHANTVRYRLAKLAEVTGRPVESAGFVADAYLALEHEIIGRRLARRSADPNTEGGRR</sequence>
<protein>
    <submittedName>
        <fullName evidence="4">PucR family transcriptional regulator</fullName>
    </submittedName>
</protein>
<gene>
    <name evidence="4" type="ORF">F8O01_07370</name>
</gene>
<dbReference type="InterPro" id="IPR051448">
    <property type="entry name" value="CdaR-like_regulators"/>
</dbReference>
<dbReference type="Pfam" id="PF13556">
    <property type="entry name" value="HTH_30"/>
    <property type="match status" value="1"/>
</dbReference>
<evidence type="ECO:0000256" key="1">
    <source>
        <dbReference type="ARBA" id="ARBA00006754"/>
    </source>
</evidence>
<feature type="domain" description="CdaR GGDEF-like" evidence="3">
    <location>
        <begin position="170"/>
        <end position="283"/>
    </location>
</feature>
<evidence type="ECO:0000259" key="2">
    <source>
        <dbReference type="Pfam" id="PF13556"/>
    </source>
</evidence>
<dbReference type="AlphaFoldDB" id="A0A7J5BTZ8"/>
<organism evidence="4 5">
    <name type="scientific">Pseudoclavibacter chungangensis</name>
    <dbReference type="NCBI Taxonomy" id="587635"/>
    <lineage>
        <taxon>Bacteria</taxon>
        <taxon>Bacillati</taxon>
        <taxon>Actinomycetota</taxon>
        <taxon>Actinomycetes</taxon>
        <taxon>Micrococcales</taxon>
        <taxon>Microbacteriaceae</taxon>
        <taxon>Pseudoclavibacter</taxon>
    </lineage>
</organism>
<keyword evidence="5" id="KW-1185">Reference proteome</keyword>
<evidence type="ECO:0000313" key="4">
    <source>
        <dbReference type="EMBL" id="KAB1657767.1"/>
    </source>
</evidence>